<accession>A0A937ADU7</accession>
<sequence length="159" mass="18321">MKKKIVGSVALALVLLCVWFAYKSITKLQQKEKVQDTQQTLSLIGEKLGIETLDSQKPAVLIYFNSECHFCQYEVKEISKNLSKFKQYQLGFMSFEPEIKAKNFLKEYGLQAFYLSVDENRLTTHIMGGVPQVFIYDDNSLKKHFKGEVKIEAILKVLE</sequence>
<keyword evidence="2" id="KW-1185">Reference proteome</keyword>
<comment type="caution">
    <text evidence="1">The sequence shown here is derived from an EMBL/GenBank/DDBJ whole genome shotgun (WGS) entry which is preliminary data.</text>
</comment>
<organism evidence="1 2">
    <name type="scientific">Marivirga atlantica</name>
    <dbReference type="NCBI Taxonomy" id="1548457"/>
    <lineage>
        <taxon>Bacteria</taxon>
        <taxon>Pseudomonadati</taxon>
        <taxon>Bacteroidota</taxon>
        <taxon>Cytophagia</taxon>
        <taxon>Cytophagales</taxon>
        <taxon>Marivirgaceae</taxon>
        <taxon>Marivirga</taxon>
    </lineage>
</organism>
<evidence type="ECO:0000313" key="1">
    <source>
        <dbReference type="EMBL" id="MBL0763794.1"/>
    </source>
</evidence>
<name>A0A937ADU7_9BACT</name>
<reference evidence="1" key="1">
    <citation type="submission" date="2021-01" db="EMBL/GenBank/DDBJ databases">
        <title>Marivirga sp. nov., isolated from intertidal surface sediments.</title>
        <authorList>
            <person name="Zhang M."/>
        </authorList>
    </citation>
    <scope>NUCLEOTIDE SEQUENCE</scope>
    <source>
        <strain evidence="1">SM1354</strain>
    </source>
</reference>
<dbReference type="Proteomes" id="UP000642920">
    <property type="component" value="Unassembled WGS sequence"/>
</dbReference>
<gene>
    <name evidence="1" type="ORF">JKP34_00945</name>
</gene>
<dbReference type="InterPro" id="IPR036249">
    <property type="entry name" value="Thioredoxin-like_sf"/>
</dbReference>
<dbReference type="SUPFAM" id="SSF52833">
    <property type="entry name" value="Thioredoxin-like"/>
    <property type="match status" value="1"/>
</dbReference>
<protein>
    <submittedName>
        <fullName evidence="1">Redoxin domain-containing protein</fullName>
    </submittedName>
</protein>
<evidence type="ECO:0000313" key="2">
    <source>
        <dbReference type="Proteomes" id="UP000642920"/>
    </source>
</evidence>
<proteinExistence type="predicted"/>
<dbReference type="Gene3D" id="3.40.30.10">
    <property type="entry name" value="Glutaredoxin"/>
    <property type="match status" value="1"/>
</dbReference>
<dbReference type="RefSeq" id="WP_201916771.1">
    <property type="nucleotide sequence ID" value="NZ_JAERQG010000001.1"/>
</dbReference>
<dbReference type="AlphaFoldDB" id="A0A937ADU7"/>
<dbReference type="EMBL" id="JAERQG010000001">
    <property type="protein sequence ID" value="MBL0763794.1"/>
    <property type="molecule type" value="Genomic_DNA"/>
</dbReference>